<dbReference type="NCBIfam" id="TIGR00106">
    <property type="entry name" value="MTH1187 family thiamine-binding protein"/>
    <property type="match status" value="1"/>
</dbReference>
<reference evidence="4" key="1">
    <citation type="submission" date="2016-10" db="EMBL/GenBank/DDBJ databases">
        <authorList>
            <person name="Varghese N."/>
            <person name="Submissions S."/>
        </authorList>
    </citation>
    <scope>NUCLEOTIDE SEQUENCE [LARGE SCALE GENOMIC DNA]</scope>
    <source>
        <strain evidence="4">DSM 3669</strain>
    </source>
</reference>
<protein>
    <submittedName>
        <fullName evidence="3">Uncharacterized protein, MTH1187 family</fullName>
    </submittedName>
</protein>
<dbReference type="InterPro" id="IPR029756">
    <property type="entry name" value="MTH1187/YkoF-like"/>
</dbReference>
<evidence type="ECO:0000256" key="1">
    <source>
        <dbReference type="ARBA" id="ARBA00010272"/>
    </source>
</evidence>
<organism evidence="3 4">
    <name type="scientific">Desulfoscipio geothermicus DSM 3669</name>
    <dbReference type="NCBI Taxonomy" id="1121426"/>
    <lineage>
        <taxon>Bacteria</taxon>
        <taxon>Bacillati</taxon>
        <taxon>Bacillota</taxon>
        <taxon>Clostridia</taxon>
        <taxon>Eubacteriales</taxon>
        <taxon>Desulfallaceae</taxon>
        <taxon>Desulfoscipio</taxon>
    </lineage>
</organism>
<dbReference type="AlphaFoldDB" id="A0A1I6DFZ3"/>
<dbReference type="STRING" id="39060.SAMN05660706_11037"/>
<dbReference type="InterPro" id="IPR051614">
    <property type="entry name" value="UPF0045_domain"/>
</dbReference>
<dbReference type="PANTHER" id="PTHR33777:SF1">
    <property type="entry name" value="UPF0045 PROTEIN ECM15"/>
    <property type="match status" value="1"/>
</dbReference>
<dbReference type="Proteomes" id="UP000199584">
    <property type="component" value="Unassembled WGS sequence"/>
</dbReference>
<dbReference type="EMBL" id="FOYM01000010">
    <property type="protein sequence ID" value="SFR04301.1"/>
    <property type="molecule type" value="Genomic_DNA"/>
</dbReference>
<comment type="similarity">
    <text evidence="1">Belongs to the UPF0045 family.</text>
</comment>
<proteinExistence type="inferred from homology"/>
<feature type="domain" description="Thiamine-binding protein" evidence="2">
    <location>
        <begin position="4"/>
        <end position="96"/>
    </location>
</feature>
<dbReference type="GO" id="GO:0005829">
    <property type="term" value="C:cytosol"/>
    <property type="evidence" value="ECO:0007669"/>
    <property type="project" value="TreeGrafter"/>
</dbReference>
<dbReference type="Gene3D" id="3.30.70.930">
    <property type="match status" value="1"/>
</dbReference>
<dbReference type="OrthoDB" id="5886358at2"/>
<evidence type="ECO:0000259" key="2">
    <source>
        <dbReference type="Pfam" id="PF01910"/>
    </source>
</evidence>
<dbReference type="Pfam" id="PF01910">
    <property type="entry name" value="Thiamine_BP"/>
    <property type="match status" value="1"/>
</dbReference>
<dbReference type="SUPFAM" id="SSF89957">
    <property type="entry name" value="MTH1187/YkoF-like"/>
    <property type="match status" value="1"/>
</dbReference>
<dbReference type="InterPro" id="IPR002767">
    <property type="entry name" value="Thiamine_BP"/>
</dbReference>
<evidence type="ECO:0000313" key="3">
    <source>
        <dbReference type="EMBL" id="SFR04301.1"/>
    </source>
</evidence>
<accession>A0A1I6DFZ3</accession>
<keyword evidence="4" id="KW-1185">Reference proteome</keyword>
<evidence type="ECO:0000313" key="4">
    <source>
        <dbReference type="Proteomes" id="UP000199584"/>
    </source>
</evidence>
<gene>
    <name evidence="3" type="ORF">SAMN05660706_11037</name>
</gene>
<dbReference type="RefSeq" id="WP_092482853.1">
    <property type="nucleotide sequence ID" value="NZ_FOYM01000010.1"/>
</dbReference>
<name>A0A1I6DFZ3_9FIRM</name>
<sequence>MAVVEVSVVPIGTSTPGLSAYVADCLKVLQQAEGIKYELTSMGTIIEGELDRVLDVVRQMHEVPFAGGVSRVVTTVKIDDRRDKAHTMAGKVSAVKSKL</sequence>
<dbReference type="PANTHER" id="PTHR33777">
    <property type="entry name" value="UPF0045 PROTEIN ECM15"/>
    <property type="match status" value="1"/>
</dbReference>